<dbReference type="Gene3D" id="1.10.630.10">
    <property type="entry name" value="Cytochrome P450"/>
    <property type="match status" value="1"/>
</dbReference>
<dbReference type="PROSITE" id="PS00086">
    <property type="entry name" value="CYTOCHROME_P450"/>
    <property type="match status" value="1"/>
</dbReference>
<evidence type="ECO:0000256" key="7">
    <source>
        <dbReference type="RuleBase" id="RU000461"/>
    </source>
</evidence>
<dbReference type="Proteomes" id="UP000515307">
    <property type="component" value="Chromosome"/>
</dbReference>
<dbReference type="PANTHER" id="PTHR46696">
    <property type="entry name" value="P450, PUTATIVE (EUROFUNG)-RELATED"/>
    <property type="match status" value="1"/>
</dbReference>
<keyword evidence="2 7" id="KW-0349">Heme</keyword>
<dbReference type="InterPro" id="IPR036396">
    <property type="entry name" value="Cyt_P450_sf"/>
</dbReference>
<dbReference type="SUPFAM" id="SSF48264">
    <property type="entry name" value="Cytochrome P450"/>
    <property type="match status" value="1"/>
</dbReference>
<evidence type="ECO:0000256" key="3">
    <source>
        <dbReference type="ARBA" id="ARBA00022723"/>
    </source>
</evidence>
<name>A0A7G7BPQ1_9ACTN</name>
<keyword evidence="5 7" id="KW-0408">Iron</keyword>
<dbReference type="InterPro" id="IPR002397">
    <property type="entry name" value="Cyt_P450_B"/>
</dbReference>
<dbReference type="KEGG" id="sfiy:F0344_24385"/>
<comment type="similarity">
    <text evidence="1 7">Belongs to the cytochrome P450 family.</text>
</comment>
<reference evidence="9" key="1">
    <citation type="submission" date="2019-10" db="EMBL/GenBank/DDBJ databases">
        <title>Antimicrobial potential of Antarctic Bacteria.</title>
        <authorList>
            <person name="Benaud N."/>
            <person name="Edwards R.J."/>
            <person name="Ferrari B.C."/>
        </authorList>
    </citation>
    <scope>NUCLEOTIDE SEQUENCE [LARGE SCALE GENOMIC DNA]</scope>
    <source>
        <strain evidence="9">NBSH44</strain>
    </source>
</reference>
<organism evidence="8 9">
    <name type="scientific">Streptomyces finlayi</name>
    <dbReference type="NCBI Taxonomy" id="67296"/>
    <lineage>
        <taxon>Bacteria</taxon>
        <taxon>Bacillati</taxon>
        <taxon>Actinomycetota</taxon>
        <taxon>Actinomycetes</taxon>
        <taxon>Kitasatosporales</taxon>
        <taxon>Streptomycetaceae</taxon>
        <taxon>Streptomyces</taxon>
    </lineage>
</organism>
<evidence type="ECO:0000256" key="6">
    <source>
        <dbReference type="ARBA" id="ARBA00023033"/>
    </source>
</evidence>
<dbReference type="GO" id="GO:0016705">
    <property type="term" value="F:oxidoreductase activity, acting on paired donors, with incorporation or reduction of molecular oxygen"/>
    <property type="evidence" value="ECO:0007669"/>
    <property type="project" value="InterPro"/>
</dbReference>
<accession>A0A7G7BPQ1</accession>
<evidence type="ECO:0000256" key="2">
    <source>
        <dbReference type="ARBA" id="ARBA00022617"/>
    </source>
</evidence>
<dbReference type="PANTHER" id="PTHR46696:SF1">
    <property type="entry name" value="CYTOCHROME P450 YJIB-RELATED"/>
    <property type="match status" value="1"/>
</dbReference>
<dbReference type="PRINTS" id="PR00385">
    <property type="entry name" value="P450"/>
</dbReference>
<evidence type="ECO:0000313" key="8">
    <source>
        <dbReference type="EMBL" id="QNE77316.1"/>
    </source>
</evidence>
<keyword evidence="6 7" id="KW-0503">Monooxygenase</keyword>
<gene>
    <name evidence="8" type="ORF">F0344_24385</name>
</gene>
<dbReference type="EMBL" id="CP045702">
    <property type="protein sequence ID" value="QNE77316.1"/>
    <property type="molecule type" value="Genomic_DNA"/>
</dbReference>
<keyword evidence="9" id="KW-1185">Reference proteome</keyword>
<evidence type="ECO:0000256" key="4">
    <source>
        <dbReference type="ARBA" id="ARBA00023002"/>
    </source>
</evidence>
<protein>
    <submittedName>
        <fullName evidence="8">Cytochrome P450</fullName>
    </submittedName>
</protein>
<dbReference type="GO" id="GO:0005506">
    <property type="term" value="F:iron ion binding"/>
    <property type="evidence" value="ECO:0007669"/>
    <property type="project" value="InterPro"/>
</dbReference>
<dbReference type="PRINTS" id="PR00359">
    <property type="entry name" value="BP450"/>
</dbReference>
<dbReference type="GO" id="GO:0004497">
    <property type="term" value="F:monooxygenase activity"/>
    <property type="evidence" value="ECO:0007669"/>
    <property type="project" value="UniProtKB-KW"/>
</dbReference>
<evidence type="ECO:0000313" key="9">
    <source>
        <dbReference type="Proteomes" id="UP000515307"/>
    </source>
</evidence>
<evidence type="ECO:0000256" key="5">
    <source>
        <dbReference type="ARBA" id="ARBA00023004"/>
    </source>
</evidence>
<dbReference type="CDD" id="cd11029">
    <property type="entry name" value="CYP107-like"/>
    <property type="match status" value="1"/>
</dbReference>
<dbReference type="AlphaFoldDB" id="A0A7G7BPQ1"/>
<keyword evidence="3 7" id="KW-0479">Metal-binding</keyword>
<evidence type="ECO:0000256" key="1">
    <source>
        <dbReference type="ARBA" id="ARBA00010617"/>
    </source>
</evidence>
<dbReference type="InterPro" id="IPR017972">
    <property type="entry name" value="Cyt_P450_CS"/>
</dbReference>
<proteinExistence type="inferred from homology"/>
<sequence>MTTIRELPIFDNDFKADPFPFYDELRASGSLAQVRLPTGVVCWLLVDYTHIRALINDNRLSKNSRFAGPSWHSVHINRDGETSRPVLEHLLTVDAPEHTRLRALVAPDFRPRRLATLRPMVEAVVSEALDRLDPDTTVDFATEFAALVPLIVICELLGVPVADRQRFRRWAELLMSADETEQALIPGAARELSDYLLALADERRAAPDDSLFCRLVQARDRGEMTDRELAAMGFILLVAGHETTAGLLSAGLLALHETPGAWQRLCDAPQDTPRIVEELLRFCSPIEVATPRFAREDIEVGTQTIKAGDTVFLSLAAANRDGSRFDQPNDVIVDRAGGGHLAFGLGPHFCLGAGLARLEGEVAFAALSNRFPDLAPVGGQETLMWSPGLLLRGLKTLPVRLRPALDRP</sequence>
<keyword evidence="4 7" id="KW-0560">Oxidoreductase</keyword>
<dbReference type="GO" id="GO:0020037">
    <property type="term" value="F:heme binding"/>
    <property type="evidence" value="ECO:0007669"/>
    <property type="project" value="InterPro"/>
</dbReference>
<dbReference type="Pfam" id="PF00067">
    <property type="entry name" value="p450"/>
    <property type="match status" value="2"/>
</dbReference>
<dbReference type="InterPro" id="IPR001128">
    <property type="entry name" value="Cyt_P450"/>
</dbReference>
<dbReference type="FunFam" id="1.10.630.10:FF:000018">
    <property type="entry name" value="Cytochrome P450 monooxygenase"/>
    <property type="match status" value="1"/>
</dbReference>
<dbReference type="RefSeq" id="WP_185300794.1">
    <property type="nucleotide sequence ID" value="NZ_CP045702.1"/>
</dbReference>